<gene>
    <name evidence="1" type="ORF">BO87DRAFT_438643</name>
</gene>
<reference evidence="1" key="1">
    <citation type="submission" date="2016-12" db="EMBL/GenBank/DDBJ databases">
        <title>The genomes of Aspergillus section Nigri reveals drivers in fungal speciation.</title>
        <authorList>
            <consortium name="DOE Joint Genome Institute"/>
            <person name="Vesth T.C."/>
            <person name="Nybo J."/>
            <person name="Theobald S."/>
            <person name="Brandl J."/>
            <person name="Frisvad J.C."/>
            <person name="Nielsen K.F."/>
            <person name="Lyhne E.K."/>
            <person name="Kogle M.E."/>
            <person name="Kuo A."/>
            <person name="Riley R."/>
            <person name="Clum A."/>
            <person name="Nolan M."/>
            <person name="Lipzen A."/>
            <person name="Salamov A."/>
            <person name="Henrissat B."/>
            <person name="Wiebenga A."/>
            <person name="De Vries R.P."/>
            <person name="Grigoriev I.V."/>
            <person name="Mortensen U.H."/>
            <person name="Andersen M.R."/>
            <person name="Baker S.E."/>
        </authorList>
    </citation>
    <scope>NUCLEOTIDE SEQUENCE [LARGE SCALE GENOMIC DNA]</scope>
    <source>
        <strain evidence="1">CBS 115656</strain>
    </source>
</reference>
<evidence type="ECO:0000313" key="1">
    <source>
        <dbReference type="EMBL" id="PYH39446.1"/>
    </source>
</evidence>
<proteinExistence type="predicted"/>
<keyword evidence="2" id="KW-1185">Reference proteome</keyword>
<organism evidence="1 2">
    <name type="scientific">Aspergillus neoniger (strain CBS 115656)</name>
    <dbReference type="NCBI Taxonomy" id="1448310"/>
    <lineage>
        <taxon>Eukaryota</taxon>
        <taxon>Fungi</taxon>
        <taxon>Dikarya</taxon>
        <taxon>Ascomycota</taxon>
        <taxon>Pezizomycotina</taxon>
        <taxon>Eurotiomycetes</taxon>
        <taxon>Eurotiomycetidae</taxon>
        <taxon>Eurotiales</taxon>
        <taxon>Aspergillaceae</taxon>
        <taxon>Aspergillus</taxon>
        <taxon>Aspergillus subgen. Circumdati</taxon>
    </lineage>
</organism>
<accession>A0A318YXR4</accession>
<dbReference type="RefSeq" id="XP_025484924.1">
    <property type="nucleotide sequence ID" value="XM_025627895.1"/>
</dbReference>
<dbReference type="GeneID" id="37130351"/>
<dbReference type="EMBL" id="KZ821446">
    <property type="protein sequence ID" value="PYH39446.1"/>
    <property type="molecule type" value="Genomic_DNA"/>
</dbReference>
<dbReference type="InterPro" id="IPR027417">
    <property type="entry name" value="P-loop_NTPase"/>
</dbReference>
<evidence type="ECO:0000313" key="2">
    <source>
        <dbReference type="Proteomes" id="UP000247647"/>
    </source>
</evidence>
<dbReference type="Proteomes" id="UP000247647">
    <property type="component" value="Unassembled WGS sequence"/>
</dbReference>
<protein>
    <submittedName>
        <fullName evidence="1">Uncharacterized protein</fullName>
    </submittedName>
</protein>
<dbReference type="Gene3D" id="3.40.50.300">
    <property type="entry name" value="P-loop containing nucleotide triphosphate hydrolases"/>
    <property type="match status" value="1"/>
</dbReference>
<feature type="non-terminal residue" evidence="1">
    <location>
        <position position="1"/>
    </location>
</feature>
<dbReference type="OrthoDB" id="6334211at2759"/>
<dbReference type="AlphaFoldDB" id="A0A318YXR4"/>
<name>A0A318YXR4_ASPNB</name>
<sequence length="111" mass="12992">LGRRRRHTSQEAIRLTSGHIRIHCIPHDPRTTGRQNPRQELLLYREGNVRGPRFPGRLRGLCHLRWELVWHKQENDLGSKEKGRLIVLDIEMNGVKQMKANPSIDARCVFI</sequence>